<dbReference type="AlphaFoldDB" id="A0A0C3BGP9"/>
<accession>A0A0C3BGP9</accession>
<evidence type="ECO:0000313" key="3">
    <source>
        <dbReference type="EMBL" id="KIM76522.1"/>
    </source>
</evidence>
<reference evidence="4" key="2">
    <citation type="submission" date="2015-01" db="EMBL/GenBank/DDBJ databases">
        <title>Evolutionary Origins and Diversification of the Mycorrhizal Mutualists.</title>
        <authorList>
            <consortium name="DOE Joint Genome Institute"/>
            <consortium name="Mycorrhizal Genomics Consortium"/>
            <person name="Kohler A."/>
            <person name="Kuo A."/>
            <person name="Nagy L.G."/>
            <person name="Floudas D."/>
            <person name="Copeland A."/>
            <person name="Barry K.W."/>
            <person name="Cichocki N."/>
            <person name="Veneault-Fourrey C."/>
            <person name="LaButti K."/>
            <person name="Lindquist E.A."/>
            <person name="Lipzen A."/>
            <person name="Lundell T."/>
            <person name="Morin E."/>
            <person name="Murat C."/>
            <person name="Riley R."/>
            <person name="Ohm R."/>
            <person name="Sun H."/>
            <person name="Tunlid A."/>
            <person name="Henrissat B."/>
            <person name="Grigoriev I.V."/>
            <person name="Hibbett D.S."/>
            <person name="Martin F."/>
        </authorList>
    </citation>
    <scope>NUCLEOTIDE SEQUENCE [LARGE SCALE GENOMIC DNA]</scope>
    <source>
        <strain evidence="2 4">F 1598</strain>
    </source>
</reference>
<dbReference type="HOGENOM" id="CLU_039517_0_0_1"/>
<dbReference type="Proteomes" id="UP000054166">
    <property type="component" value="Unassembled WGS sequence"/>
</dbReference>
<organism evidence="3 4">
    <name type="scientific">Piloderma croceum (strain F 1598)</name>
    <dbReference type="NCBI Taxonomy" id="765440"/>
    <lineage>
        <taxon>Eukaryota</taxon>
        <taxon>Fungi</taxon>
        <taxon>Dikarya</taxon>
        <taxon>Basidiomycota</taxon>
        <taxon>Agaricomycotina</taxon>
        <taxon>Agaricomycetes</taxon>
        <taxon>Agaricomycetidae</taxon>
        <taxon>Atheliales</taxon>
        <taxon>Atheliaceae</taxon>
        <taxon>Piloderma</taxon>
    </lineage>
</organism>
<reference evidence="3" key="3">
    <citation type="submission" date="2015-02" db="EMBL/GenBank/DDBJ databases">
        <title>Evolutionary Origins and Diversification of the Mycorrhizal Mutualists.</title>
        <authorList>
            <consortium name="DOE Joint Genome Institute"/>
            <consortium name="Mycorrhizal Genomics Consortium"/>
            <person name="Kohler A."/>
            <person name="Kuo A."/>
            <person name="Nagy L.G."/>
            <person name="Floudas D."/>
            <person name="Copeland A."/>
            <person name="Barry K.W."/>
            <person name="Cichocki N."/>
            <person name="Veneault-Fourrey C."/>
            <person name="LaButti K."/>
            <person name="Lindquist E.A."/>
            <person name="Lipzen A."/>
            <person name="Lundell T."/>
            <person name="Morin E."/>
            <person name="Murat C."/>
            <person name="Riley R."/>
            <person name="Ohm R."/>
            <person name="Sun H."/>
            <person name="Tunlid A."/>
            <person name="Henrissat B."/>
            <person name="Grigoriev I.V."/>
            <person name="Hibbett D.S."/>
            <person name="Martin F."/>
        </authorList>
    </citation>
    <scope>NUCLEOTIDE SEQUENCE</scope>
    <source>
        <strain evidence="3">F 1598</strain>
    </source>
</reference>
<evidence type="ECO:0000313" key="4">
    <source>
        <dbReference type="Proteomes" id="UP000054166"/>
    </source>
</evidence>
<evidence type="ECO:0000256" key="1">
    <source>
        <dbReference type="SAM" id="MobiDB-lite"/>
    </source>
</evidence>
<gene>
    <name evidence="2" type="ORF">PILCRDRAFT_16779</name>
    <name evidence="3" type="ORF">PILCRDRAFT_91590</name>
</gene>
<sequence length="491" mass="55515">MSEISVSQWHLSEELQLLTEFGYSDLDMPYQSVGVRSNKDIREPETHSDVRVLEVIATCLTTGKPGDVVAAAFDKRGNIRLVLAKNGDVGSTDYTATRTFISDLMIANDWIDLLPFLVNHSKTNIDKRISGLHRSITDIRSTLEKAATEYTFESMEKEFPRSDDYRDIMYVGKDIPTVARVLSDLIQECINASDFAVDEDQQSFMKYVRLVNVAGILRDSRFLSELISDPNRANWERIQDTVKLKRRLGKVCQYTRIRQLIEKVQRLPDVPFEWVEESFADTGEGEFKFCMDPMEAVGRVLHRQLTPKEIHEVAERFPSLSSNWMGRRFYPRIHAELRIILHFSPPLLSESLRQLPLRGSEQLPIGCSKRSCLCCVLWIDAFNGRTGMSWMTSGSHGKPYANWALPGTAGEQIGAALRGVDGQVVKGINTRLKDMLAWLNVKGGPKRISDERASSGSESDTSEHTGEMRRARLRAILVGDYAAIPRPKEQA</sequence>
<dbReference type="Pfam" id="PF14441">
    <property type="entry name" value="OTT_1508_deam"/>
    <property type="match status" value="1"/>
</dbReference>
<keyword evidence="4" id="KW-1185">Reference proteome</keyword>
<feature type="region of interest" description="Disordered" evidence="1">
    <location>
        <begin position="447"/>
        <end position="467"/>
    </location>
</feature>
<name>A0A0C3BGP9_PILCF</name>
<dbReference type="InterPro" id="IPR027796">
    <property type="entry name" value="OTT_1508_deam-like"/>
</dbReference>
<evidence type="ECO:0000313" key="2">
    <source>
        <dbReference type="EMBL" id="KIM71733.1"/>
    </source>
</evidence>
<dbReference type="EMBL" id="KN833034">
    <property type="protein sequence ID" value="KIM76522.1"/>
    <property type="molecule type" value="Genomic_DNA"/>
</dbReference>
<protein>
    <submittedName>
        <fullName evidence="3">Uncharacterized protein</fullName>
    </submittedName>
</protein>
<dbReference type="OrthoDB" id="3063780at2759"/>
<reference evidence="3 4" key="1">
    <citation type="submission" date="2014-04" db="EMBL/GenBank/DDBJ databases">
        <authorList>
            <consortium name="DOE Joint Genome Institute"/>
            <person name="Kuo A."/>
            <person name="Tarkka M."/>
            <person name="Buscot F."/>
            <person name="Kohler A."/>
            <person name="Nagy L.G."/>
            <person name="Floudas D."/>
            <person name="Copeland A."/>
            <person name="Barry K.W."/>
            <person name="Cichocki N."/>
            <person name="Veneault-Fourrey C."/>
            <person name="LaButti K."/>
            <person name="Lindquist E.A."/>
            <person name="Lipzen A."/>
            <person name="Lundell T."/>
            <person name="Morin E."/>
            <person name="Murat C."/>
            <person name="Sun H."/>
            <person name="Tunlid A."/>
            <person name="Henrissat B."/>
            <person name="Grigoriev I.V."/>
            <person name="Hibbett D.S."/>
            <person name="Martin F."/>
            <person name="Nordberg H.P."/>
            <person name="Cantor M.N."/>
            <person name="Hua S.X."/>
        </authorList>
    </citation>
    <scope>NUCLEOTIDE SEQUENCE [LARGE SCALE GENOMIC DNA]</scope>
    <source>
        <strain evidence="3 4">F 1598</strain>
    </source>
</reference>
<dbReference type="EMBL" id="KN833223">
    <property type="protein sequence ID" value="KIM71733.1"/>
    <property type="molecule type" value="Genomic_DNA"/>
</dbReference>
<proteinExistence type="predicted"/>